<evidence type="ECO:0000313" key="5">
    <source>
        <dbReference type="Proteomes" id="UP000095283"/>
    </source>
</evidence>
<feature type="domain" description="BPL/LPL catalytic" evidence="4">
    <location>
        <begin position="111"/>
        <end position="180"/>
    </location>
</feature>
<organism evidence="5 6">
    <name type="scientific">Heterorhabditis bacteriophora</name>
    <name type="common">Entomopathogenic nematode worm</name>
    <dbReference type="NCBI Taxonomy" id="37862"/>
    <lineage>
        <taxon>Eukaryota</taxon>
        <taxon>Metazoa</taxon>
        <taxon>Ecdysozoa</taxon>
        <taxon>Nematoda</taxon>
        <taxon>Chromadorea</taxon>
        <taxon>Rhabditida</taxon>
        <taxon>Rhabditina</taxon>
        <taxon>Rhabditomorpha</taxon>
        <taxon>Strongyloidea</taxon>
        <taxon>Heterorhabditidae</taxon>
        <taxon>Heterorhabditis</taxon>
    </lineage>
</organism>
<sequence>MTSVANSSDPFKRPMLPVDLGPILNYIYVYTGAVNLKQFTTDLVYFIKITASAHIFLWNVYGDCDNFSVLKGHTGAIMDLQFNTDSRYTIVFFSFNYLVIINGYVISILILDNDHFFDIFSNCPAVVIGRYQNPWVEVNLPFIREYGIDLARRYSGGGAVYHDQGCKLKQANISITDKWE</sequence>
<evidence type="ECO:0000256" key="2">
    <source>
        <dbReference type="ARBA" id="ARBA00008242"/>
    </source>
</evidence>
<evidence type="ECO:0000313" key="6">
    <source>
        <dbReference type="WBParaSite" id="Hba_06069"/>
    </source>
</evidence>
<accession>A0A1I7WLP9</accession>
<dbReference type="SUPFAM" id="SSF50978">
    <property type="entry name" value="WD40 repeat-like"/>
    <property type="match status" value="1"/>
</dbReference>
<dbReference type="PANTHER" id="PTHR12561">
    <property type="entry name" value="LIPOATE-PROTEIN LIGASE"/>
    <property type="match status" value="1"/>
</dbReference>
<protein>
    <submittedName>
        <fullName evidence="6">BPL/LPL catalytic domain-containing protein</fullName>
    </submittedName>
</protein>
<dbReference type="InterPro" id="IPR036322">
    <property type="entry name" value="WD40_repeat_dom_sf"/>
</dbReference>
<dbReference type="InterPro" id="IPR045864">
    <property type="entry name" value="aa-tRNA-synth_II/BPL/LPL"/>
</dbReference>
<feature type="transmembrane region" description="Helical" evidence="3">
    <location>
        <begin position="88"/>
        <end position="111"/>
    </location>
</feature>
<reference evidence="6" key="1">
    <citation type="submission" date="2016-11" db="UniProtKB">
        <authorList>
            <consortium name="WormBaseParasite"/>
        </authorList>
    </citation>
    <scope>IDENTIFICATION</scope>
</reference>
<feature type="transmembrane region" description="Helical" evidence="3">
    <location>
        <begin position="43"/>
        <end position="61"/>
    </location>
</feature>
<evidence type="ECO:0000256" key="3">
    <source>
        <dbReference type="SAM" id="Phobius"/>
    </source>
</evidence>
<dbReference type="InterPro" id="IPR004562">
    <property type="entry name" value="LipoylTrfase_LipoateP_Ligase"/>
</dbReference>
<dbReference type="Gene3D" id="2.130.10.10">
    <property type="entry name" value="YVTN repeat-like/Quinoprotein amine dehydrogenase"/>
    <property type="match status" value="1"/>
</dbReference>
<keyword evidence="3" id="KW-1133">Transmembrane helix</keyword>
<evidence type="ECO:0000259" key="4">
    <source>
        <dbReference type="PROSITE" id="PS51733"/>
    </source>
</evidence>
<dbReference type="WBParaSite" id="Hba_06069">
    <property type="protein sequence ID" value="Hba_06069"/>
    <property type="gene ID" value="Hba_06069"/>
</dbReference>
<name>A0A1I7WLP9_HETBA</name>
<dbReference type="Proteomes" id="UP000095283">
    <property type="component" value="Unplaced"/>
</dbReference>
<feature type="transmembrane region" description="Helical" evidence="3">
    <location>
        <begin position="20"/>
        <end position="36"/>
    </location>
</feature>
<comment type="pathway">
    <text evidence="1">Protein modification; protein lipoylation via exogenous pathway; protein N(6)-(lipoyl)lysine from lipoate: step 2/2.</text>
</comment>
<dbReference type="GO" id="GO:0017118">
    <property type="term" value="F:lipoyltransferase activity"/>
    <property type="evidence" value="ECO:0007669"/>
    <property type="project" value="TreeGrafter"/>
</dbReference>
<evidence type="ECO:0000256" key="1">
    <source>
        <dbReference type="ARBA" id="ARBA00005085"/>
    </source>
</evidence>
<dbReference type="GO" id="GO:0005739">
    <property type="term" value="C:mitochondrion"/>
    <property type="evidence" value="ECO:0007669"/>
    <property type="project" value="TreeGrafter"/>
</dbReference>
<keyword evidence="5" id="KW-1185">Reference proteome</keyword>
<dbReference type="InterPro" id="IPR004143">
    <property type="entry name" value="BPL_LPL_catalytic"/>
</dbReference>
<dbReference type="InterPro" id="IPR015943">
    <property type="entry name" value="WD40/YVTN_repeat-like_dom_sf"/>
</dbReference>
<dbReference type="Pfam" id="PF21948">
    <property type="entry name" value="LplA-B_cat"/>
    <property type="match status" value="1"/>
</dbReference>
<proteinExistence type="inferred from homology"/>
<keyword evidence="3" id="KW-0812">Transmembrane</keyword>
<dbReference type="SUPFAM" id="SSF55681">
    <property type="entry name" value="Class II aaRS and biotin synthetases"/>
    <property type="match status" value="1"/>
</dbReference>
<dbReference type="GO" id="GO:0009249">
    <property type="term" value="P:protein lipoylation"/>
    <property type="evidence" value="ECO:0007669"/>
    <property type="project" value="InterPro"/>
</dbReference>
<dbReference type="PROSITE" id="PS51733">
    <property type="entry name" value="BPL_LPL_CATALYTIC"/>
    <property type="match status" value="1"/>
</dbReference>
<dbReference type="PANTHER" id="PTHR12561:SF3">
    <property type="entry name" value="LIPOYLTRANSFERASE 1, MITOCHONDRIAL"/>
    <property type="match status" value="1"/>
</dbReference>
<comment type="similarity">
    <text evidence="2">Belongs to the LplA family.</text>
</comment>
<dbReference type="AlphaFoldDB" id="A0A1I7WLP9"/>
<dbReference type="Gene3D" id="3.30.930.10">
    <property type="entry name" value="Bira Bifunctional Protein, Domain 2"/>
    <property type="match status" value="1"/>
</dbReference>
<keyword evidence="3" id="KW-0472">Membrane</keyword>
<dbReference type="UniPathway" id="UPA00537">
    <property type="reaction ID" value="UER00595"/>
</dbReference>